<dbReference type="Pfam" id="PF07687">
    <property type="entry name" value="M20_dimer"/>
    <property type="match status" value="1"/>
</dbReference>
<keyword evidence="2 4" id="KW-0378">Hydrolase</keyword>
<accession>A0ABW2Q0F2</accession>
<dbReference type="SUPFAM" id="SSF53187">
    <property type="entry name" value="Zn-dependent exopeptidases"/>
    <property type="match status" value="1"/>
</dbReference>
<dbReference type="SUPFAM" id="SSF55031">
    <property type="entry name" value="Bacterial exopeptidase dimerisation domain"/>
    <property type="match status" value="1"/>
</dbReference>
<dbReference type="InterPro" id="IPR036264">
    <property type="entry name" value="Bact_exopeptidase_dim_dom"/>
</dbReference>
<evidence type="ECO:0000313" key="5">
    <source>
        <dbReference type="Proteomes" id="UP001596505"/>
    </source>
</evidence>
<comment type="similarity">
    <text evidence="1">Belongs to the peptidase M20 family.</text>
</comment>
<dbReference type="PANTHER" id="PTHR32494:SF5">
    <property type="entry name" value="ALLANTOATE AMIDOHYDROLASE"/>
    <property type="match status" value="1"/>
</dbReference>
<reference evidence="5" key="1">
    <citation type="journal article" date="2019" name="Int. J. Syst. Evol. Microbiol.">
        <title>The Global Catalogue of Microorganisms (GCM) 10K type strain sequencing project: providing services to taxonomists for standard genome sequencing and annotation.</title>
        <authorList>
            <consortium name="The Broad Institute Genomics Platform"/>
            <consortium name="The Broad Institute Genome Sequencing Center for Infectious Disease"/>
            <person name="Wu L."/>
            <person name="Ma J."/>
        </authorList>
    </citation>
    <scope>NUCLEOTIDE SEQUENCE [LARGE SCALE GENOMIC DNA]</scope>
    <source>
        <strain evidence="5">CGMCC 1.16305</strain>
    </source>
</reference>
<protein>
    <submittedName>
        <fullName evidence="4">Zn-dependent hydrolase</fullName>
    </submittedName>
</protein>
<dbReference type="CDD" id="cd03884">
    <property type="entry name" value="M20_bAS"/>
    <property type="match status" value="1"/>
</dbReference>
<dbReference type="GO" id="GO:0016787">
    <property type="term" value="F:hydrolase activity"/>
    <property type="evidence" value="ECO:0007669"/>
    <property type="project" value="UniProtKB-KW"/>
</dbReference>
<comment type="caution">
    <text evidence="4">The sequence shown here is derived from an EMBL/GenBank/DDBJ whole genome shotgun (WGS) entry which is preliminary data.</text>
</comment>
<feature type="domain" description="Peptidase M20 dimerisation" evidence="3">
    <location>
        <begin position="211"/>
        <end position="309"/>
    </location>
</feature>
<dbReference type="PIRSF" id="PIRSF001235">
    <property type="entry name" value="Amidase_carbamoylase"/>
    <property type="match status" value="1"/>
</dbReference>
<dbReference type="InterPro" id="IPR011650">
    <property type="entry name" value="Peptidase_M20_dimer"/>
</dbReference>
<sequence length="415" mass="45307">MINQKRLWHRISELSKVGRQEKGGVTRFSFTEETKQAKALVSSFMKEAGLEVREDTVGNLIGRKEGSRPDAQTVVIGSHIDSVPNGGDFDGPLGVLSGIEVCQTMNEQGIKTVHPIEVIAFTDEEGSRFGFGMIGSRGFAGTLQQEDLQHVDEDGVTIREAMRKDGLDPDKIADSARVGNSIKAYIELHIEQGKVLENHNLPVGIVSGIAGPVWLKWTLKGEAGHAGATPMDIRRDPVIPAAQIIKYIEEETKKYPTAVATIGKIAVKPGGFNVIPSQIEFSLDLRDIHEDTRDKIEQAITSYACQVCKERDIELEISTLQRVPPSPCSASIQQSIEEAFVKTGKEIFTLPSGAGHDGMQFKDFCPIGMIFVRSQNGISHNPEEWSTEEDCKDGANVLYHTVLQLAGGQTPKSCG</sequence>
<dbReference type="PANTHER" id="PTHR32494">
    <property type="entry name" value="ALLANTOATE DEIMINASE-RELATED"/>
    <property type="match status" value="1"/>
</dbReference>
<evidence type="ECO:0000313" key="4">
    <source>
        <dbReference type="EMBL" id="MFC7393480.1"/>
    </source>
</evidence>
<dbReference type="NCBIfam" id="TIGR01879">
    <property type="entry name" value="hydantase"/>
    <property type="match status" value="1"/>
</dbReference>
<evidence type="ECO:0000259" key="3">
    <source>
        <dbReference type="Pfam" id="PF07687"/>
    </source>
</evidence>
<proteinExistence type="inferred from homology"/>
<dbReference type="Gene3D" id="3.40.630.10">
    <property type="entry name" value="Zn peptidases"/>
    <property type="match status" value="1"/>
</dbReference>
<dbReference type="Gene3D" id="3.30.70.360">
    <property type="match status" value="1"/>
</dbReference>
<keyword evidence="5" id="KW-1185">Reference proteome</keyword>
<dbReference type="InterPro" id="IPR010158">
    <property type="entry name" value="Amidase_Cbmase"/>
</dbReference>
<dbReference type="Pfam" id="PF01546">
    <property type="entry name" value="Peptidase_M20"/>
    <property type="match status" value="1"/>
</dbReference>
<name>A0ABW2Q0F2_9BACL</name>
<organism evidence="4 5">
    <name type="scientific">Scopulibacillus cellulosilyticus</name>
    <dbReference type="NCBI Taxonomy" id="2665665"/>
    <lineage>
        <taxon>Bacteria</taxon>
        <taxon>Bacillati</taxon>
        <taxon>Bacillota</taxon>
        <taxon>Bacilli</taxon>
        <taxon>Bacillales</taxon>
        <taxon>Sporolactobacillaceae</taxon>
        <taxon>Scopulibacillus</taxon>
    </lineage>
</organism>
<evidence type="ECO:0000256" key="2">
    <source>
        <dbReference type="ARBA" id="ARBA00022801"/>
    </source>
</evidence>
<gene>
    <name evidence="4" type="ORF">ACFQRG_10995</name>
</gene>
<evidence type="ECO:0000256" key="1">
    <source>
        <dbReference type="ARBA" id="ARBA00006153"/>
    </source>
</evidence>
<dbReference type="InterPro" id="IPR002933">
    <property type="entry name" value="Peptidase_M20"/>
</dbReference>
<dbReference type="NCBIfam" id="NF006771">
    <property type="entry name" value="PRK09290.1-5"/>
    <property type="match status" value="1"/>
</dbReference>
<dbReference type="Proteomes" id="UP001596505">
    <property type="component" value="Unassembled WGS sequence"/>
</dbReference>
<dbReference type="EMBL" id="JBHTCO010000013">
    <property type="protein sequence ID" value="MFC7393480.1"/>
    <property type="molecule type" value="Genomic_DNA"/>
</dbReference>
<dbReference type="RefSeq" id="WP_380965980.1">
    <property type="nucleotide sequence ID" value="NZ_JBHTCO010000013.1"/>
</dbReference>